<keyword evidence="2" id="KW-1185">Reference proteome</keyword>
<dbReference type="EMBL" id="CAJJDN010000048">
    <property type="protein sequence ID" value="CAD8085627.1"/>
    <property type="molecule type" value="Genomic_DNA"/>
</dbReference>
<comment type="caution">
    <text evidence="1">The sequence shown here is derived from an EMBL/GenBank/DDBJ whole genome shotgun (WGS) entry which is preliminary data.</text>
</comment>
<organism evidence="1 2">
    <name type="scientific">Paramecium sonneborni</name>
    <dbReference type="NCBI Taxonomy" id="65129"/>
    <lineage>
        <taxon>Eukaryota</taxon>
        <taxon>Sar</taxon>
        <taxon>Alveolata</taxon>
        <taxon>Ciliophora</taxon>
        <taxon>Intramacronucleata</taxon>
        <taxon>Oligohymenophorea</taxon>
        <taxon>Peniculida</taxon>
        <taxon>Parameciidae</taxon>
        <taxon>Paramecium</taxon>
    </lineage>
</organism>
<proteinExistence type="predicted"/>
<dbReference type="AlphaFoldDB" id="A0A8S1MXP5"/>
<protein>
    <submittedName>
        <fullName evidence="1">Uncharacterized protein</fullName>
    </submittedName>
</protein>
<name>A0A8S1MXP5_9CILI</name>
<gene>
    <name evidence="1" type="ORF">PSON_ATCC_30995.1.T0480252</name>
</gene>
<reference evidence="1" key="1">
    <citation type="submission" date="2021-01" db="EMBL/GenBank/DDBJ databases">
        <authorList>
            <consortium name="Genoscope - CEA"/>
            <person name="William W."/>
        </authorList>
    </citation>
    <scope>NUCLEOTIDE SEQUENCE</scope>
</reference>
<accession>A0A8S1MXP5</accession>
<sequence length="59" mass="7174">MNFERQYFKAPKNTIYKFILSNSKKQSYTHHQSNNSNIQHFLYVKLQCSRIQNKLFCSK</sequence>
<dbReference type="Proteomes" id="UP000692954">
    <property type="component" value="Unassembled WGS sequence"/>
</dbReference>
<evidence type="ECO:0000313" key="2">
    <source>
        <dbReference type="Proteomes" id="UP000692954"/>
    </source>
</evidence>
<evidence type="ECO:0000313" key="1">
    <source>
        <dbReference type="EMBL" id="CAD8085627.1"/>
    </source>
</evidence>